<dbReference type="SUPFAM" id="SSF48452">
    <property type="entry name" value="TPR-like"/>
    <property type="match status" value="1"/>
</dbReference>
<accession>A0ABV4YM20</accession>
<dbReference type="PROSITE" id="PS50005">
    <property type="entry name" value="TPR"/>
    <property type="match status" value="2"/>
</dbReference>
<dbReference type="RefSeq" id="WP_413260733.1">
    <property type="nucleotide sequence ID" value="NZ_JBHFNS010000094.1"/>
</dbReference>
<dbReference type="InterPro" id="IPR001173">
    <property type="entry name" value="Glyco_trans_2-like"/>
</dbReference>
<name>A0ABV4YM20_9CYAN</name>
<dbReference type="EMBL" id="JBHFNS010000094">
    <property type="protein sequence ID" value="MFB2939254.1"/>
    <property type="molecule type" value="Genomic_DNA"/>
</dbReference>
<dbReference type="Proteomes" id="UP001576776">
    <property type="component" value="Unassembled WGS sequence"/>
</dbReference>
<dbReference type="PANTHER" id="PTHR43685">
    <property type="entry name" value="GLYCOSYLTRANSFERASE"/>
    <property type="match status" value="1"/>
</dbReference>
<dbReference type="SUPFAM" id="SSF53448">
    <property type="entry name" value="Nucleotide-diphospho-sugar transferases"/>
    <property type="match status" value="1"/>
</dbReference>
<dbReference type="InterPro" id="IPR011990">
    <property type="entry name" value="TPR-like_helical_dom_sf"/>
</dbReference>
<evidence type="ECO:0000313" key="4">
    <source>
        <dbReference type="Proteomes" id="UP001576776"/>
    </source>
</evidence>
<dbReference type="Gene3D" id="1.25.40.10">
    <property type="entry name" value="Tetratricopeptide repeat domain"/>
    <property type="match status" value="1"/>
</dbReference>
<dbReference type="InterPro" id="IPR029044">
    <property type="entry name" value="Nucleotide-diphossugar_trans"/>
</dbReference>
<dbReference type="Pfam" id="PF14559">
    <property type="entry name" value="TPR_19"/>
    <property type="match status" value="1"/>
</dbReference>
<gene>
    <name evidence="3" type="ORF">ACE1B6_28715</name>
</gene>
<dbReference type="PROSITE" id="PS50293">
    <property type="entry name" value="TPR_REGION"/>
    <property type="match status" value="1"/>
</dbReference>
<keyword evidence="4" id="KW-1185">Reference proteome</keyword>
<keyword evidence="1" id="KW-0802">TPR repeat</keyword>
<dbReference type="PANTHER" id="PTHR43685:SF2">
    <property type="entry name" value="GLYCOSYLTRANSFERASE 2-LIKE DOMAIN-CONTAINING PROTEIN"/>
    <property type="match status" value="1"/>
</dbReference>
<dbReference type="SMART" id="SM00028">
    <property type="entry name" value="TPR"/>
    <property type="match status" value="3"/>
</dbReference>
<dbReference type="Pfam" id="PF13704">
    <property type="entry name" value="Glyco_tranf_2_4"/>
    <property type="match status" value="1"/>
</dbReference>
<evidence type="ECO:0000313" key="3">
    <source>
        <dbReference type="EMBL" id="MFB2939254.1"/>
    </source>
</evidence>
<proteinExistence type="predicted"/>
<comment type="caution">
    <text evidence="3">The sequence shown here is derived from an EMBL/GenBank/DDBJ whole genome shotgun (WGS) entry which is preliminary data.</text>
</comment>
<dbReference type="InterPro" id="IPR019734">
    <property type="entry name" value="TPR_rpt"/>
</dbReference>
<evidence type="ECO:0000256" key="1">
    <source>
        <dbReference type="PROSITE-ProRule" id="PRU00339"/>
    </source>
</evidence>
<protein>
    <submittedName>
        <fullName evidence="3">Glycosyltransferase family 2 protein</fullName>
    </submittedName>
</protein>
<feature type="repeat" description="TPR" evidence="1">
    <location>
        <begin position="44"/>
        <end position="77"/>
    </location>
</feature>
<evidence type="ECO:0000259" key="2">
    <source>
        <dbReference type="Pfam" id="PF00535"/>
    </source>
</evidence>
<dbReference type="Gene3D" id="3.90.550.10">
    <property type="entry name" value="Spore Coat Polysaccharide Biosynthesis Protein SpsA, Chain A"/>
    <property type="match status" value="1"/>
</dbReference>
<feature type="repeat" description="TPR" evidence="1">
    <location>
        <begin position="10"/>
        <end position="43"/>
    </location>
</feature>
<sequence>MQNIELNNLAEVRFKLAKAWQLKGKVNTAIATYKEVLQLQPNHAKAALKLGSLLVELGDLESAIAIYSQAVELNPNEAELHKNFIDALIKHQGINAAFNYYQLTRIDNHHLVEKPDDIICCTVVRNESLRLPYFLSYYREKGINKFFIVDNSSTDNTQSYLIQQPDVYLWNSTRSFNQSNFGSVWFEILLRNYGLDRWCLIVDADELLYYPNCETKSIPQLCQELDRKYKKAFNTVLLDMYSDKPIRETYYTPGQNFLEVCPYFDRKFYHTKYEQSGLYKNQTIYFGGVRERVFGKEGSYYLSKVPLIKYSLDRVLAGGQHFTNCSQGEIALESGCLLHFKYFSSFVNYVETEVTRKEHYGNGMQYAEYAKGIAENQSLTLYDRHHSVKLQNSQQLVELGIMHTEEVEPEFPKIYPIPANIHRPFWSVMITVYNRLQHIEKAITSVLQQADSPEQMQIEVINDGAEALIQDRIQEIVNRVGGDRVYFYKHPKNVGHPHIFNVCIERAKGQWVHILHDDDWVEPGFYNSLKAGIEKAPNIGAAFCRQLYTDNIGNPRLSPLEREIPGIIENWIEELAIWCRVQFSSMVVRRDVYEQLGGFSPQAKSAFDWEMWKRIAVNYPVWYEPETLVCFNKDATTETSQLLKSGGQIADTRRTIELSRQYLPPSIADDISYKALQYYADYAFNLAQQQFDRNQNQEALANILEGLKCSPTPAVEAALVSLYRKVENRLWQEK</sequence>
<organism evidence="3 4">
    <name type="scientific">Floridaenema fluviatile BLCC-F154</name>
    <dbReference type="NCBI Taxonomy" id="3153640"/>
    <lineage>
        <taxon>Bacteria</taxon>
        <taxon>Bacillati</taxon>
        <taxon>Cyanobacteriota</taxon>
        <taxon>Cyanophyceae</taxon>
        <taxon>Oscillatoriophycideae</taxon>
        <taxon>Aerosakkonematales</taxon>
        <taxon>Aerosakkonemataceae</taxon>
        <taxon>Floridanema</taxon>
        <taxon>Floridanema fluviatile</taxon>
    </lineage>
</organism>
<feature type="domain" description="Glycosyltransferase 2-like" evidence="2">
    <location>
        <begin position="427"/>
        <end position="596"/>
    </location>
</feature>
<reference evidence="3 4" key="1">
    <citation type="submission" date="2024-09" db="EMBL/GenBank/DDBJ databases">
        <title>Floridaenema gen nov. (Aerosakkonemataceae, Aerosakkonematales ord. nov., Cyanobacteria) from benthic tropical and subtropical fresh waters, with the description of four new species.</title>
        <authorList>
            <person name="Moretto J.A."/>
            <person name="Berthold D.E."/>
            <person name="Lefler F.W."/>
            <person name="Huang I.-S."/>
            <person name="Laughinghouse H. IV."/>
        </authorList>
    </citation>
    <scope>NUCLEOTIDE SEQUENCE [LARGE SCALE GENOMIC DNA]</scope>
    <source>
        <strain evidence="3 4">BLCC-F154</strain>
    </source>
</reference>
<dbReference type="InterPro" id="IPR050834">
    <property type="entry name" value="Glycosyltransf_2"/>
</dbReference>
<dbReference type="Pfam" id="PF00535">
    <property type="entry name" value="Glycos_transf_2"/>
    <property type="match status" value="1"/>
</dbReference>